<proteinExistence type="predicted"/>
<dbReference type="EMBL" id="JAGEMI010000001">
    <property type="protein sequence ID" value="MBO1865384.1"/>
    <property type="molecule type" value="Genomic_DNA"/>
</dbReference>
<accession>A0A939MDH2</accession>
<gene>
    <name evidence="2" type="ORF">J4G43_030170</name>
    <name evidence="1" type="ORF">J4G43_32145</name>
</gene>
<dbReference type="RefSeq" id="WP_208087189.1">
    <property type="nucleotide sequence ID" value="NZ_CP086136.1"/>
</dbReference>
<evidence type="ECO:0000313" key="3">
    <source>
        <dbReference type="Proteomes" id="UP000664702"/>
    </source>
</evidence>
<sequence>MTVLKASEIWRDYETDEVPASGPHQPAKRDVRQWGSTLESMLAQLGLGFATKAALDVSLLYSANTLAMVYADSTAANNGIYVKSGTSGSGSWSRIGDLQISIIPLTVTGGTGNAIVATAPISPVNPAQHLYLLTPTANNTAATTIAINGGSAVAIKNALNANLASGSLIMGNAALMCWVTDHYQLLVAAAIDGNAILADAQAAAVSAASSASTATAAANATLNFATRTAAIAATIGGTVTHITTAGYSAIGDGGGSIATGAIYKRVGSLPGHSGYIQSADGAYWELTGPWVSVKQFGAVPVVSNLDTDPDAAAAINLCMAYCNLKHSNMLIPSGQWALDSAITSPTFIIRIDGEQGVGQPTIIYKRYVEANAHKGVISLGAWGAMLTNLQFAAKSGVSGGAAISAILPGNAANIGVLRLENIYVSGGDGYNNDWYIDGTANINAAGPSYRSVFANNCHFFGSAATPVYFVGVQHLFFTNFFVATTGGTVSSGNVMIIDGTTAAYSDDVHMHCGLISGSVNINNLHRATIMAQIDNNVVVAANSDKVTFLDVWGTKTLSGTNTRVLV</sequence>
<evidence type="ECO:0000313" key="2">
    <source>
        <dbReference type="EMBL" id="UEM09006.1"/>
    </source>
</evidence>
<reference evidence="2 3" key="2">
    <citation type="journal article" date="2022" name="Int. J. Syst. Evol. Microbiol.">
        <title>Strains of Bradyrhizobium barranii sp. nov. associated with legumes native to Canada are symbionts of soybeans and belong to different subspecies (subsp. barranii subsp. nov. and subsp. apii subsp. nov.) and symbiovars (sv. glycinearum and sv. septentrionale).</title>
        <authorList>
            <person name="Bromfield E.S.P."/>
            <person name="Cloutier S."/>
            <person name="Wasai-Hara S."/>
            <person name="Minamisawa K."/>
        </authorList>
    </citation>
    <scope>NUCLEOTIDE SEQUENCE [LARGE SCALE GENOMIC DNA]</scope>
    <source>
        <strain evidence="2 3">144S4</strain>
    </source>
</reference>
<organism evidence="1">
    <name type="scientific">Bradyrhizobium barranii subsp. barranii</name>
    <dbReference type="NCBI Taxonomy" id="2823807"/>
    <lineage>
        <taxon>Bacteria</taxon>
        <taxon>Pseudomonadati</taxon>
        <taxon>Pseudomonadota</taxon>
        <taxon>Alphaproteobacteria</taxon>
        <taxon>Hyphomicrobiales</taxon>
        <taxon>Nitrobacteraceae</taxon>
        <taxon>Bradyrhizobium</taxon>
        <taxon>Bradyrhizobium barranii</taxon>
    </lineage>
</organism>
<protein>
    <submittedName>
        <fullName evidence="1">Uncharacterized protein</fullName>
    </submittedName>
</protein>
<name>A0A939MDH2_9BRAD</name>
<dbReference type="AlphaFoldDB" id="A0A939MDH2"/>
<evidence type="ECO:0000313" key="1">
    <source>
        <dbReference type="EMBL" id="MBO1865384.1"/>
    </source>
</evidence>
<dbReference type="KEGG" id="bban:J4G43_030170"/>
<dbReference type="EMBL" id="CP086136">
    <property type="protein sequence ID" value="UEM09006.1"/>
    <property type="molecule type" value="Genomic_DNA"/>
</dbReference>
<dbReference type="Proteomes" id="UP000664702">
    <property type="component" value="Chromosome"/>
</dbReference>
<reference evidence="1" key="1">
    <citation type="submission" date="2021-03" db="EMBL/GenBank/DDBJ databases">
        <title>Whole Genome Sequence of Bradyrhizobium sp. Strain 144S4.</title>
        <authorList>
            <person name="Bromfield E.S.P."/>
            <person name="Cloutier S."/>
        </authorList>
    </citation>
    <scope>NUCLEOTIDE SEQUENCE [LARGE SCALE GENOMIC DNA]</scope>
    <source>
        <strain evidence="1">144S4</strain>
    </source>
</reference>